<name>A0AAD4CA33_BOLED</name>
<proteinExistence type="predicted"/>
<dbReference type="Pfam" id="PF20151">
    <property type="entry name" value="DUF6533"/>
    <property type="match status" value="1"/>
</dbReference>
<dbReference type="AlphaFoldDB" id="A0AAD4CA33"/>
<sequence length="71" mass="8098">MSSDIQSALELLVLHNYLSLVVATAVVYDYLLTFSKEIEYFWVRYIGLCWVVIIALYGTSFIPGPLETYVS</sequence>
<keyword evidence="4" id="KW-1185">Reference proteome</keyword>
<keyword evidence="1" id="KW-0812">Transmembrane</keyword>
<evidence type="ECO:0000313" key="4">
    <source>
        <dbReference type="Proteomes" id="UP001194468"/>
    </source>
</evidence>
<comment type="caution">
    <text evidence="3">The sequence shown here is derived from an EMBL/GenBank/DDBJ whole genome shotgun (WGS) entry which is preliminary data.</text>
</comment>
<keyword evidence="1" id="KW-0472">Membrane</keyword>
<feature type="transmembrane region" description="Helical" evidence="1">
    <location>
        <begin position="43"/>
        <end position="62"/>
    </location>
</feature>
<evidence type="ECO:0000259" key="2">
    <source>
        <dbReference type="Pfam" id="PF20151"/>
    </source>
</evidence>
<feature type="transmembrane region" description="Helical" evidence="1">
    <location>
        <begin position="12"/>
        <end position="31"/>
    </location>
</feature>
<reference evidence="3" key="2">
    <citation type="journal article" date="2020" name="Nat. Commun.">
        <title>Large-scale genome sequencing of mycorrhizal fungi provides insights into the early evolution of symbiotic traits.</title>
        <authorList>
            <person name="Miyauchi S."/>
            <person name="Kiss E."/>
            <person name="Kuo A."/>
            <person name="Drula E."/>
            <person name="Kohler A."/>
            <person name="Sanchez-Garcia M."/>
            <person name="Morin E."/>
            <person name="Andreopoulos B."/>
            <person name="Barry K.W."/>
            <person name="Bonito G."/>
            <person name="Buee M."/>
            <person name="Carver A."/>
            <person name="Chen C."/>
            <person name="Cichocki N."/>
            <person name="Clum A."/>
            <person name="Culley D."/>
            <person name="Crous P.W."/>
            <person name="Fauchery L."/>
            <person name="Girlanda M."/>
            <person name="Hayes R.D."/>
            <person name="Keri Z."/>
            <person name="LaButti K."/>
            <person name="Lipzen A."/>
            <person name="Lombard V."/>
            <person name="Magnuson J."/>
            <person name="Maillard F."/>
            <person name="Murat C."/>
            <person name="Nolan M."/>
            <person name="Ohm R.A."/>
            <person name="Pangilinan J."/>
            <person name="Pereira M.F."/>
            <person name="Perotto S."/>
            <person name="Peter M."/>
            <person name="Pfister S."/>
            <person name="Riley R."/>
            <person name="Sitrit Y."/>
            <person name="Stielow J.B."/>
            <person name="Szollosi G."/>
            <person name="Zifcakova L."/>
            <person name="Stursova M."/>
            <person name="Spatafora J.W."/>
            <person name="Tedersoo L."/>
            <person name="Vaario L.M."/>
            <person name="Yamada A."/>
            <person name="Yan M."/>
            <person name="Wang P."/>
            <person name="Xu J."/>
            <person name="Bruns T."/>
            <person name="Baldrian P."/>
            <person name="Vilgalys R."/>
            <person name="Dunand C."/>
            <person name="Henrissat B."/>
            <person name="Grigoriev I.V."/>
            <person name="Hibbett D."/>
            <person name="Nagy L.G."/>
            <person name="Martin F.M."/>
        </authorList>
    </citation>
    <scope>NUCLEOTIDE SEQUENCE</scope>
    <source>
        <strain evidence="3">BED1</strain>
    </source>
</reference>
<keyword evidence="1" id="KW-1133">Transmembrane helix</keyword>
<protein>
    <recommendedName>
        <fullName evidence="2">DUF6533 domain-containing protein</fullName>
    </recommendedName>
</protein>
<organism evidence="3 4">
    <name type="scientific">Boletus edulis BED1</name>
    <dbReference type="NCBI Taxonomy" id="1328754"/>
    <lineage>
        <taxon>Eukaryota</taxon>
        <taxon>Fungi</taxon>
        <taxon>Dikarya</taxon>
        <taxon>Basidiomycota</taxon>
        <taxon>Agaricomycotina</taxon>
        <taxon>Agaricomycetes</taxon>
        <taxon>Agaricomycetidae</taxon>
        <taxon>Boletales</taxon>
        <taxon>Boletineae</taxon>
        <taxon>Boletaceae</taxon>
        <taxon>Boletoideae</taxon>
        <taxon>Boletus</taxon>
    </lineage>
</organism>
<reference evidence="3" key="1">
    <citation type="submission" date="2019-10" db="EMBL/GenBank/DDBJ databases">
        <authorList>
            <consortium name="DOE Joint Genome Institute"/>
            <person name="Kuo A."/>
            <person name="Miyauchi S."/>
            <person name="Kiss E."/>
            <person name="Drula E."/>
            <person name="Kohler A."/>
            <person name="Sanchez-Garcia M."/>
            <person name="Andreopoulos B."/>
            <person name="Barry K.W."/>
            <person name="Bonito G."/>
            <person name="Buee M."/>
            <person name="Carver A."/>
            <person name="Chen C."/>
            <person name="Cichocki N."/>
            <person name="Clum A."/>
            <person name="Culley D."/>
            <person name="Crous P.W."/>
            <person name="Fauchery L."/>
            <person name="Girlanda M."/>
            <person name="Hayes R."/>
            <person name="Keri Z."/>
            <person name="LaButti K."/>
            <person name="Lipzen A."/>
            <person name="Lombard V."/>
            <person name="Magnuson J."/>
            <person name="Maillard F."/>
            <person name="Morin E."/>
            <person name="Murat C."/>
            <person name="Nolan M."/>
            <person name="Ohm R."/>
            <person name="Pangilinan J."/>
            <person name="Pereira M."/>
            <person name="Perotto S."/>
            <person name="Peter M."/>
            <person name="Riley R."/>
            <person name="Sitrit Y."/>
            <person name="Stielow B."/>
            <person name="Szollosi G."/>
            <person name="Zifcakova L."/>
            <person name="Stursova M."/>
            <person name="Spatafora J.W."/>
            <person name="Tedersoo L."/>
            <person name="Vaario L.-M."/>
            <person name="Yamada A."/>
            <person name="Yan M."/>
            <person name="Wang P."/>
            <person name="Xu J."/>
            <person name="Bruns T."/>
            <person name="Baldrian P."/>
            <person name="Vilgalys R."/>
            <person name="Henrissat B."/>
            <person name="Grigoriev I.V."/>
            <person name="Hibbett D."/>
            <person name="Nagy L.G."/>
            <person name="Martin F.M."/>
        </authorList>
    </citation>
    <scope>NUCLEOTIDE SEQUENCE</scope>
    <source>
        <strain evidence="3">BED1</strain>
    </source>
</reference>
<accession>A0AAD4CA33</accession>
<gene>
    <name evidence="3" type="ORF">L210DRAFT_3755840</name>
</gene>
<dbReference type="InterPro" id="IPR045340">
    <property type="entry name" value="DUF6533"/>
</dbReference>
<dbReference type="Proteomes" id="UP001194468">
    <property type="component" value="Unassembled WGS sequence"/>
</dbReference>
<dbReference type="EMBL" id="WHUW01000001">
    <property type="protein sequence ID" value="KAF8452899.1"/>
    <property type="molecule type" value="Genomic_DNA"/>
</dbReference>
<feature type="domain" description="DUF6533" evidence="2">
    <location>
        <begin position="17"/>
        <end position="51"/>
    </location>
</feature>
<evidence type="ECO:0000256" key="1">
    <source>
        <dbReference type="SAM" id="Phobius"/>
    </source>
</evidence>
<evidence type="ECO:0000313" key="3">
    <source>
        <dbReference type="EMBL" id="KAF8452899.1"/>
    </source>
</evidence>